<reference evidence="5" key="1">
    <citation type="submission" date="2013-01" db="EMBL/GenBank/DDBJ databases">
        <title>Draft Genome Sequence of a Mulberry Tree, Morus notabilis C.K. Schneid.</title>
        <authorList>
            <person name="He N."/>
            <person name="Zhao S."/>
        </authorList>
    </citation>
    <scope>NUCLEOTIDE SEQUENCE</scope>
</reference>
<dbReference type="PANTHER" id="PTHR43180">
    <property type="entry name" value="3-OXOACYL-(ACYL-CARRIER-PROTEIN) REDUCTASE (AFU_ORTHOLOGUE AFUA_6G11210)"/>
    <property type="match status" value="1"/>
</dbReference>
<evidence type="ECO:0000256" key="1">
    <source>
        <dbReference type="ARBA" id="ARBA00006484"/>
    </source>
</evidence>
<accession>W9S8T3</accession>
<name>W9S8T3_9ROSA</name>
<feature type="chain" id="PRO_5004931882" evidence="3">
    <location>
        <begin position="20"/>
        <end position="217"/>
    </location>
</feature>
<evidence type="ECO:0000256" key="2">
    <source>
        <dbReference type="ARBA" id="ARBA00023002"/>
    </source>
</evidence>
<gene>
    <name evidence="4" type="ORF">L484_020562</name>
</gene>
<dbReference type="GO" id="GO:0016491">
    <property type="term" value="F:oxidoreductase activity"/>
    <property type="evidence" value="ECO:0007669"/>
    <property type="project" value="UniProtKB-KW"/>
</dbReference>
<protein>
    <submittedName>
        <fullName evidence="4">Uncharacterized protein</fullName>
    </submittedName>
</protein>
<dbReference type="PRINTS" id="PR00081">
    <property type="entry name" value="GDHRDH"/>
</dbReference>
<dbReference type="PANTHER" id="PTHR43180:SF50">
    <property type="entry name" value="SHORT CHAIN DEHYDROGENASE"/>
    <property type="match status" value="1"/>
</dbReference>
<dbReference type="STRING" id="981085.W9S8T3"/>
<dbReference type="Proteomes" id="UP000030645">
    <property type="component" value="Unassembled WGS sequence"/>
</dbReference>
<sequence>MNILFSMLEFLVTLPLVVQVKEHKVILPSAMNFRTELTDILSYLKYLSRDHSHIPYGVRCQNLSPDKTYVHNAGIIDEYKPCIIDNKKADFESVLGVDVTRVFLGINTPLGPMIPVRSGNIISTTSTGSCVGGVAMHALTTSKLVVVGLSKNVVIELGQFGITVNCLSPSVVAMPLTMRFLGVDEEGVENLAIPLNFFPFFCGGLNVMPSVTLLATK</sequence>
<dbReference type="SUPFAM" id="SSF51735">
    <property type="entry name" value="NAD(P)-binding Rossmann-fold domains"/>
    <property type="match status" value="1"/>
</dbReference>
<dbReference type="InterPro" id="IPR036291">
    <property type="entry name" value="NAD(P)-bd_dom_sf"/>
</dbReference>
<comment type="similarity">
    <text evidence="1">Belongs to the short-chain dehydrogenases/reductases (SDR) family.</text>
</comment>
<dbReference type="eggNOG" id="KOG0725">
    <property type="taxonomic scope" value="Eukaryota"/>
</dbReference>
<dbReference type="Gene3D" id="3.40.50.720">
    <property type="entry name" value="NAD(P)-binding Rossmann-like Domain"/>
    <property type="match status" value="1"/>
</dbReference>
<dbReference type="Pfam" id="PF00106">
    <property type="entry name" value="adh_short"/>
    <property type="match status" value="1"/>
</dbReference>
<dbReference type="InterPro" id="IPR002347">
    <property type="entry name" value="SDR_fam"/>
</dbReference>
<keyword evidence="2" id="KW-0560">Oxidoreductase</keyword>
<evidence type="ECO:0000256" key="3">
    <source>
        <dbReference type="SAM" id="SignalP"/>
    </source>
</evidence>
<keyword evidence="3" id="KW-0732">Signal</keyword>
<dbReference type="AlphaFoldDB" id="W9S8T3"/>
<organism evidence="4 5">
    <name type="scientific">Morus notabilis</name>
    <dbReference type="NCBI Taxonomy" id="981085"/>
    <lineage>
        <taxon>Eukaryota</taxon>
        <taxon>Viridiplantae</taxon>
        <taxon>Streptophyta</taxon>
        <taxon>Embryophyta</taxon>
        <taxon>Tracheophyta</taxon>
        <taxon>Spermatophyta</taxon>
        <taxon>Magnoliopsida</taxon>
        <taxon>eudicotyledons</taxon>
        <taxon>Gunneridae</taxon>
        <taxon>Pentapetalae</taxon>
        <taxon>rosids</taxon>
        <taxon>fabids</taxon>
        <taxon>Rosales</taxon>
        <taxon>Moraceae</taxon>
        <taxon>Moreae</taxon>
        <taxon>Morus</taxon>
    </lineage>
</organism>
<feature type="signal peptide" evidence="3">
    <location>
        <begin position="1"/>
        <end position="19"/>
    </location>
</feature>
<proteinExistence type="inferred from homology"/>
<dbReference type="EMBL" id="KE345913">
    <property type="protein sequence ID" value="EXC20341.1"/>
    <property type="molecule type" value="Genomic_DNA"/>
</dbReference>
<keyword evidence="5" id="KW-1185">Reference proteome</keyword>
<evidence type="ECO:0000313" key="4">
    <source>
        <dbReference type="EMBL" id="EXC20341.1"/>
    </source>
</evidence>
<evidence type="ECO:0000313" key="5">
    <source>
        <dbReference type="Proteomes" id="UP000030645"/>
    </source>
</evidence>